<dbReference type="Proteomes" id="UP000266301">
    <property type="component" value="Chromosome"/>
</dbReference>
<dbReference type="KEGG" id="cfer:D4Z93_03430"/>
<gene>
    <name evidence="1" type="ORF">D4Z93_03430</name>
</gene>
<name>A0A386H1R1_9CLOT</name>
<accession>A0A386H1R1</accession>
<keyword evidence="2" id="KW-1185">Reference proteome</keyword>
<dbReference type="OrthoDB" id="1935035at2"/>
<dbReference type="EMBL" id="CP032416">
    <property type="protein sequence ID" value="AYD39622.1"/>
    <property type="molecule type" value="Genomic_DNA"/>
</dbReference>
<reference evidence="1 2" key="1">
    <citation type="journal article" date="2019" name="Int. J. Syst. Evol. Microbiol.">
        <title>Clostridium fermenticellae sp. nov., isolated from the mud in a fermentation cellar for the production of the Chinese liquor, baijiu.</title>
        <authorList>
            <person name="Xu P.X."/>
            <person name="Chai L.J."/>
            <person name="Qiu T."/>
            <person name="Zhang X.J."/>
            <person name="Lu Z.M."/>
            <person name="Xiao C."/>
            <person name="Wang S.T."/>
            <person name="Shen C.H."/>
            <person name="Shi J.S."/>
            <person name="Xu Z.H."/>
        </authorList>
    </citation>
    <scope>NUCLEOTIDE SEQUENCE [LARGE SCALE GENOMIC DNA]</scope>
    <source>
        <strain evidence="1 2">JN500901</strain>
    </source>
</reference>
<proteinExistence type="predicted"/>
<dbReference type="RefSeq" id="WP_119970404.1">
    <property type="nucleotide sequence ID" value="NZ_CP032416.1"/>
</dbReference>
<sequence>MNTLQSIEKDLINYFNKDKKINVLNKKLEILKRQITEIDSKLQSIDVDLPEDPLSINYDERVQTSHSGESYAERALIKITDRLLNEKAYKKEEIADIEETLRNLEFNNIGIDDAVSNLDKQDFEFLKQKYKYGKRDWQLGMIFNMSSGGATKRRHRIIDAIEKDDLYDAE</sequence>
<dbReference type="AlphaFoldDB" id="A0A386H1R1"/>
<protein>
    <submittedName>
        <fullName evidence="1">Uncharacterized protein</fullName>
    </submittedName>
</protein>
<evidence type="ECO:0000313" key="1">
    <source>
        <dbReference type="EMBL" id="AYD39622.1"/>
    </source>
</evidence>
<evidence type="ECO:0000313" key="2">
    <source>
        <dbReference type="Proteomes" id="UP000266301"/>
    </source>
</evidence>
<organism evidence="1 2">
    <name type="scientific">Clostridium fermenticellae</name>
    <dbReference type="NCBI Taxonomy" id="2068654"/>
    <lineage>
        <taxon>Bacteria</taxon>
        <taxon>Bacillati</taxon>
        <taxon>Bacillota</taxon>
        <taxon>Clostridia</taxon>
        <taxon>Eubacteriales</taxon>
        <taxon>Clostridiaceae</taxon>
        <taxon>Clostridium</taxon>
    </lineage>
</organism>